<feature type="non-terminal residue" evidence="2">
    <location>
        <position position="99"/>
    </location>
</feature>
<evidence type="ECO:0000313" key="3">
    <source>
        <dbReference type="Proteomes" id="UP000815677"/>
    </source>
</evidence>
<reference evidence="2" key="1">
    <citation type="submission" date="2014-09" db="EMBL/GenBank/DDBJ databases">
        <title>Genome sequence of the luminous mushroom Mycena chlorophos for searching fungal bioluminescence genes.</title>
        <authorList>
            <person name="Tanaka Y."/>
            <person name="Kasuga D."/>
            <person name="Oba Y."/>
            <person name="Hase S."/>
            <person name="Sato K."/>
            <person name="Oba Y."/>
            <person name="Sakakibara Y."/>
        </authorList>
    </citation>
    <scope>NUCLEOTIDE SEQUENCE</scope>
</reference>
<sequence length="99" mass="11667">MSPSPFPASLSREDNPQLRGTQERKGKTPLYYLAWRVHLHDIVPGKRGYRFDKLRHDFVDRWNEVVLAKPVSKDRKRPQPTFKMWLGGLEDENVYFVVA</sequence>
<feature type="region of interest" description="Disordered" evidence="1">
    <location>
        <begin position="1"/>
        <end position="25"/>
    </location>
</feature>
<dbReference type="Proteomes" id="UP000815677">
    <property type="component" value="Unassembled WGS sequence"/>
</dbReference>
<dbReference type="EMBL" id="DF839181">
    <property type="protein sequence ID" value="GAT43568.1"/>
    <property type="molecule type" value="Genomic_DNA"/>
</dbReference>
<evidence type="ECO:0000313" key="2">
    <source>
        <dbReference type="EMBL" id="GAT43568.1"/>
    </source>
</evidence>
<protein>
    <submittedName>
        <fullName evidence="2">Uncharacterized protein</fullName>
    </submittedName>
</protein>
<gene>
    <name evidence="2" type="ORF">MCHLO_01242</name>
</gene>
<name>A0ABQ0KXC8_MYCCL</name>
<evidence type="ECO:0000256" key="1">
    <source>
        <dbReference type="SAM" id="MobiDB-lite"/>
    </source>
</evidence>
<feature type="compositionally biased region" description="Basic and acidic residues" evidence="1">
    <location>
        <begin position="11"/>
        <end position="25"/>
    </location>
</feature>
<organism evidence="2 3">
    <name type="scientific">Mycena chlorophos</name>
    <name type="common">Agaric fungus</name>
    <name type="synonym">Agaricus chlorophos</name>
    <dbReference type="NCBI Taxonomy" id="658473"/>
    <lineage>
        <taxon>Eukaryota</taxon>
        <taxon>Fungi</taxon>
        <taxon>Dikarya</taxon>
        <taxon>Basidiomycota</taxon>
        <taxon>Agaricomycotina</taxon>
        <taxon>Agaricomycetes</taxon>
        <taxon>Agaricomycetidae</taxon>
        <taxon>Agaricales</taxon>
        <taxon>Marasmiineae</taxon>
        <taxon>Mycenaceae</taxon>
        <taxon>Mycena</taxon>
    </lineage>
</organism>
<accession>A0ABQ0KXC8</accession>
<proteinExistence type="predicted"/>
<keyword evidence="3" id="KW-1185">Reference proteome</keyword>